<dbReference type="InterPro" id="IPR002068">
    <property type="entry name" value="A-crystallin/Hsp20_dom"/>
</dbReference>
<comment type="similarity">
    <text evidence="1 2">Belongs to the small heat shock protein (HSP20) family.</text>
</comment>
<dbReference type="Pfam" id="PF00011">
    <property type="entry name" value="HSP20"/>
    <property type="match status" value="1"/>
</dbReference>
<dbReference type="CDD" id="cd06464">
    <property type="entry name" value="ACD_sHsps-like"/>
    <property type="match status" value="1"/>
</dbReference>
<protein>
    <submittedName>
        <fullName evidence="4">HSP20 family molecular chaperone IbpA</fullName>
    </submittedName>
</protein>
<dbReference type="OrthoDB" id="210205at2157"/>
<feature type="domain" description="SHSP" evidence="3">
    <location>
        <begin position="24"/>
        <end position="138"/>
    </location>
</feature>
<evidence type="ECO:0000256" key="1">
    <source>
        <dbReference type="PROSITE-ProRule" id="PRU00285"/>
    </source>
</evidence>
<dbReference type="EMBL" id="JAGGKE010000008">
    <property type="protein sequence ID" value="MBP1902290.1"/>
    <property type="molecule type" value="Genomic_DNA"/>
</dbReference>
<dbReference type="Gene3D" id="2.60.40.790">
    <property type="match status" value="1"/>
</dbReference>
<name>A0A8J7RWH2_9EURY</name>
<keyword evidence="5" id="KW-1185">Reference proteome</keyword>
<reference evidence="4 5" key="1">
    <citation type="submission" date="2021-03" db="EMBL/GenBank/DDBJ databases">
        <title>Genomic Encyclopedia of Type Strains, Phase IV (KMG-IV): sequencing the most valuable type-strain genomes for metagenomic binning, comparative biology and taxonomic classification.</title>
        <authorList>
            <person name="Goeker M."/>
        </authorList>
    </citation>
    <scope>NUCLEOTIDE SEQUENCE [LARGE SCALE GENOMIC DNA]</scope>
    <source>
        <strain evidence="4 5">DSM 12287</strain>
    </source>
</reference>
<evidence type="ECO:0000313" key="4">
    <source>
        <dbReference type="EMBL" id="MBP1902290.1"/>
    </source>
</evidence>
<organism evidence="4 5">
    <name type="scientific">Halorubrum trapanicum</name>
    <dbReference type="NCBI Taxonomy" id="29284"/>
    <lineage>
        <taxon>Archaea</taxon>
        <taxon>Methanobacteriati</taxon>
        <taxon>Methanobacteriota</taxon>
        <taxon>Stenosarchaea group</taxon>
        <taxon>Halobacteria</taxon>
        <taxon>Halobacteriales</taxon>
        <taxon>Haloferacaceae</taxon>
        <taxon>Halorubrum</taxon>
    </lineage>
</organism>
<dbReference type="AlphaFoldDB" id="A0A8J7RWH2"/>
<proteinExistence type="inferred from homology"/>
<evidence type="ECO:0000256" key="2">
    <source>
        <dbReference type="RuleBase" id="RU003616"/>
    </source>
</evidence>
<dbReference type="InterPro" id="IPR008978">
    <property type="entry name" value="HSP20-like_chaperone"/>
</dbReference>
<dbReference type="PROSITE" id="PS01031">
    <property type="entry name" value="SHSP"/>
    <property type="match status" value="1"/>
</dbReference>
<dbReference type="SUPFAM" id="SSF49764">
    <property type="entry name" value="HSP20-like chaperones"/>
    <property type="match status" value="1"/>
</dbReference>
<gene>
    <name evidence="4" type="ORF">J2744_001980</name>
</gene>
<accession>A0A8J7RWH2</accession>
<dbReference type="Proteomes" id="UP000770586">
    <property type="component" value="Unassembled WGS sequence"/>
</dbReference>
<evidence type="ECO:0000313" key="5">
    <source>
        <dbReference type="Proteomes" id="UP000770586"/>
    </source>
</evidence>
<comment type="caution">
    <text evidence="4">The sequence shown here is derived from an EMBL/GenBank/DDBJ whole genome shotgun (WGS) entry which is preliminary data.</text>
</comment>
<sequence length="138" mass="14970">MGGLVETGRSALRSALERVGRGWGRVQEGRPLSSDLLESDDAYLVVFDAPGVRGEDVDVTFLDHTVEVSLERFRDFYDGHDLVFPGRGVSLSGSVDLPRDADVTPEGANATLTRNGTLHVEIPKRGESSDVDVVEEDD</sequence>
<evidence type="ECO:0000259" key="3">
    <source>
        <dbReference type="PROSITE" id="PS01031"/>
    </source>
</evidence>
<dbReference type="RefSeq" id="WP_210113172.1">
    <property type="nucleotide sequence ID" value="NZ_BAAADX010000002.1"/>
</dbReference>